<dbReference type="AlphaFoldDB" id="K1S198"/>
<proteinExistence type="predicted"/>
<organism evidence="3">
    <name type="scientific">human gut metagenome</name>
    <dbReference type="NCBI Taxonomy" id="408170"/>
    <lineage>
        <taxon>unclassified sequences</taxon>
        <taxon>metagenomes</taxon>
        <taxon>organismal metagenomes</taxon>
    </lineage>
</organism>
<dbReference type="EMBL" id="AJWZ01009402">
    <property type="protein sequence ID" value="EKC51423.1"/>
    <property type="molecule type" value="Genomic_DNA"/>
</dbReference>
<protein>
    <submittedName>
        <fullName evidence="3">Peptidase M56 BlaR1</fullName>
    </submittedName>
</protein>
<reference evidence="3" key="1">
    <citation type="journal article" date="2013" name="Environ. Microbiol.">
        <title>Microbiota from the distal guts of lean and obese adolescents exhibit partial functional redundancy besides clear differences in community structure.</title>
        <authorList>
            <person name="Ferrer M."/>
            <person name="Ruiz A."/>
            <person name="Lanza F."/>
            <person name="Haange S.B."/>
            <person name="Oberbach A."/>
            <person name="Till H."/>
            <person name="Bargiela R."/>
            <person name="Campoy C."/>
            <person name="Segura M.T."/>
            <person name="Richter M."/>
            <person name="von Bergen M."/>
            <person name="Seifert J."/>
            <person name="Suarez A."/>
        </authorList>
    </citation>
    <scope>NUCLEOTIDE SEQUENCE</scope>
</reference>
<keyword evidence="1" id="KW-0472">Membrane</keyword>
<keyword evidence="1" id="KW-1133">Transmembrane helix</keyword>
<feature type="transmembrane region" description="Helical" evidence="1">
    <location>
        <begin position="20"/>
        <end position="40"/>
    </location>
</feature>
<evidence type="ECO:0000259" key="2">
    <source>
        <dbReference type="Pfam" id="PF05569"/>
    </source>
</evidence>
<evidence type="ECO:0000256" key="1">
    <source>
        <dbReference type="SAM" id="Phobius"/>
    </source>
</evidence>
<accession>K1S198</accession>
<name>K1S198_9ZZZZ</name>
<comment type="caution">
    <text evidence="3">The sequence shown here is derived from an EMBL/GenBank/DDBJ whole genome shotgun (WGS) entry which is preliminary data.</text>
</comment>
<feature type="domain" description="Peptidase M56" evidence="2">
    <location>
        <begin position="14"/>
        <end position="114"/>
    </location>
</feature>
<gene>
    <name evidence="3" type="ORF">OBE_13613</name>
</gene>
<dbReference type="InterPro" id="IPR008756">
    <property type="entry name" value="Peptidase_M56"/>
</dbReference>
<keyword evidence="1" id="KW-0812">Transmembrane</keyword>
<sequence>YAESYDHEVVTVEKKNTDPLHIFSIIWLGGVVILAVYALGSCLKIWRRVKLSIRTTENIYICDRIDSPFIFGIIKPRIYLPSRMNEEQKESVIAHERAHLKRLDHFLEAVWFWLTFSVLV</sequence>
<feature type="non-terminal residue" evidence="3">
    <location>
        <position position="1"/>
    </location>
</feature>
<evidence type="ECO:0000313" key="3">
    <source>
        <dbReference type="EMBL" id="EKC51423.1"/>
    </source>
</evidence>
<dbReference type="Pfam" id="PF05569">
    <property type="entry name" value="Peptidase_M56"/>
    <property type="match status" value="1"/>
</dbReference>